<dbReference type="Proteomes" id="UP000823405">
    <property type="component" value="Unassembled WGS sequence"/>
</dbReference>
<proteinExistence type="predicted"/>
<feature type="non-terminal residue" evidence="2">
    <location>
        <position position="1"/>
    </location>
</feature>
<feature type="compositionally biased region" description="Low complexity" evidence="1">
    <location>
        <begin position="45"/>
        <end position="62"/>
    </location>
</feature>
<organism evidence="2 3">
    <name type="scientific">Linnemannia gamsii</name>
    <dbReference type="NCBI Taxonomy" id="64522"/>
    <lineage>
        <taxon>Eukaryota</taxon>
        <taxon>Fungi</taxon>
        <taxon>Fungi incertae sedis</taxon>
        <taxon>Mucoromycota</taxon>
        <taxon>Mortierellomycotina</taxon>
        <taxon>Mortierellomycetes</taxon>
        <taxon>Mortierellales</taxon>
        <taxon>Mortierellaceae</taxon>
        <taxon>Linnemannia</taxon>
    </lineage>
</organism>
<reference evidence="2" key="1">
    <citation type="journal article" date="2020" name="Fungal Divers.">
        <title>Resolving the Mortierellaceae phylogeny through synthesis of multi-gene phylogenetics and phylogenomics.</title>
        <authorList>
            <person name="Vandepol N."/>
            <person name="Liber J."/>
            <person name="Desiro A."/>
            <person name="Na H."/>
            <person name="Kennedy M."/>
            <person name="Barry K."/>
            <person name="Grigoriev I.V."/>
            <person name="Miller A.N."/>
            <person name="O'Donnell K."/>
            <person name="Stajich J.E."/>
            <person name="Bonito G."/>
        </authorList>
    </citation>
    <scope>NUCLEOTIDE SEQUENCE</scope>
    <source>
        <strain evidence="2">NVP60</strain>
    </source>
</reference>
<comment type="caution">
    <text evidence="2">The sequence shown here is derived from an EMBL/GenBank/DDBJ whole genome shotgun (WGS) entry which is preliminary data.</text>
</comment>
<accession>A0A9P6QSM5</accession>
<feature type="non-terminal residue" evidence="2">
    <location>
        <position position="62"/>
    </location>
</feature>
<evidence type="ECO:0000313" key="2">
    <source>
        <dbReference type="EMBL" id="KAG0285554.1"/>
    </source>
</evidence>
<sequence>VRLPRWVVVHHRRAVVIGHSLVASREPTMDTLLSLPLPVPSRHLSAPMTSTPTTPSTQTISS</sequence>
<gene>
    <name evidence="2" type="ORF">BGZ97_007757</name>
</gene>
<dbReference type="AlphaFoldDB" id="A0A9P6QSM5"/>
<protein>
    <submittedName>
        <fullName evidence="2">Uncharacterized protein</fullName>
    </submittedName>
</protein>
<feature type="region of interest" description="Disordered" evidence="1">
    <location>
        <begin position="41"/>
        <end position="62"/>
    </location>
</feature>
<evidence type="ECO:0000313" key="3">
    <source>
        <dbReference type="Proteomes" id="UP000823405"/>
    </source>
</evidence>
<evidence type="ECO:0000256" key="1">
    <source>
        <dbReference type="SAM" id="MobiDB-lite"/>
    </source>
</evidence>
<name>A0A9P6QSM5_9FUNG</name>
<keyword evidence="3" id="KW-1185">Reference proteome</keyword>
<dbReference type="EMBL" id="JAAAIN010003471">
    <property type="protein sequence ID" value="KAG0285554.1"/>
    <property type="molecule type" value="Genomic_DNA"/>
</dbReference>